<sequence>MCLFGKARCISRDTGLSLQLQTLPVALCTLCLTTNPIILSWFFLANLIGKSFFHLSNGFLFSAKFFIKGVVH</sequence>
<gene>
    <name evidence="2" type="ORF">XELAEV_18035600mg</name>
</gene>
<organism evidence="2 3">
    <name type="scientific">Xenopus laevis</name>
    <name type="common">African clawed frog</name>
    <dbReference type="NCBI Taxonomy" id="8355"/>
    <lineage>
        <taxon>Eukaryota</taxon>
        <taxon>Metazoa</taxon>
        <taxon>Chordata</taxon>
        <taxon>Craniata</taxon>
        <taxon>Vertebrata</taxon>
        <taxon>Euteleostomi</taxon>
        <taxon>Amphibia</taxon>
        <taxon>Batrachia</taxon>
        <taxon>Anura</taxon>
        <taxon>Pipoidea</taxon>
        <taxon>Pipidae</taxon>
        <taxon>Xenopodinae</taxon>
        <taxon>Xenopus</taxon>
        <taxon>Xenopus</taxon>
    </lineage>
</organism>
<keyword evidence="1" id="KW-1133">Transmembrane helix</keyword>
<evidence type="ECO:0000256" key="1">
    <source>
        <dbReference type="SAM" id="Phobius"/>
    </source>
</evidence>
<proteinExistence type="predicted"/>
<dbReference type="AlphaFoldDB" id="A0A974HC86"/>
<keyword evidence="1" id="KW-0472">Membrane</keyword>
<feature type="transmembrane region" description="Helical" evidence="1">
    <location>
        <begin position="23"/>
        <end position="44"/>
    </location>
</feature>
<protein>
    <submittedName>
        <fullName evidence="2">Uncharacterized protein</fullName>
    </submittedName>
</protein>
<evidence type="ECO:0000313" key="3">
    <source>
        <dbReference type="Proteomes" id="UP000694892"/>
    </source>
</evidence>
<reference evidence="3" key="1">
    <citation type="journal article" date="2016" name="Nature">
        <title>Genome evolution in the allotetraploid frog Xenopus laevis.</title>
        <authorList>
            <person name="Session A.M."/>
            <person name="Uno Y."/>
            <person name="Kwon T."/>
            <person name="Chapman J.A."/>
            <person name="Toyoda A."/>
            <person name="Takahashi S."/>
            <person name="Fukui A."/>
            <person name="Hikosaka A."/>
            <person name="Suzuki A."/>
            <person name="Kondo M."/>
            <person name="van Heeringen S.J."/>
            <person name="Quigley I."/>
            <person name="Heinz S."/>
            <person name="Ogino H."/>
            <person name="Ochi H."/>
            <person name="Hellsten U."/>
            <person name="Lyons J.B."/>
            <person name="Simakov O."/>
            <person name="Putnam N."/>
            <person name="Stites J."/>
            <person name="Kuroki Y."/>
            <person name="Tanaka T."/>
            <person name="Michiue T."/>
            <person name="Watanabe M."/>
            <person name="Bogdanovic O."/>
            <person name="Lister R."/>
            <person name="Georgiou G."/>
            <person name="Paranjpe S.S."/>
            <person name="van Kruijsbergen I."/>
            <person name="Shu S."/>
            <person name="Carlson J."/>
            <person name="Kinoshita T."/>
            <person name="Ohta Y."/>
            <person name="Mawaribuchi S."/>
            <person name="Jenkins J."/>
            <person name="Grimwood J."/>
            <person name="Schmutz J."/>
            <person name="Mitros T."/>
            <person name="Mozaffari S.V."/>
            <person name="Suzuki Y."/>
            <person name="Haramoto Y."/>
            <person name="Yamamoto T.S."/>
            <person name="Takagi C."/>
            <person name="Heald R."/>
            <person name="Miller K."/>
            <person name="Haudenschild C."/>
            <person name="Kitzman J."/>
            <person name="Nakayama T."/>
            <person name="Izutsu Y."/>
            <person name="Robert J."/>
            <person name="Fortriede J."/>
            <person name="Burns K."/>
            <person name="Lotay V."/>
            <person name="Karimi K."/>
            <person name="Yasuoka Y."/>
            <person name="Dichmann D.S."/>
            <person name="Flajnik M.F."/>
            <person name="Houston D.W."/>
            <person name="Shendure J."/>
            <person name="DuPasquier L."/>
            <person name="Vize P.D."/>
            <person name="Zorn A.M."/>
            <person name="Ito M."/>
            <person name="Marcotte E.M."/>
            <person name="Wallingford J.B."/>
            <person name="Ito Y."/>
            <person name="Asashima M."/>
            <person name="Ueno N."/>
            <person name="Matsuda Y."/>
            <person name="Veenstra G.J."/>
            <person name="Fujiyama A."/>
            <person name="Harland R.M."/>
            <person name="Taira M."/>
            <person name="Rokhsar D.S."/>
        </authorList>
    </citation>
    <scope>NUCLEOTIDE SEQUENCE [LARGE SCALE GENOMIC DNA]</scope>
    <source>
        <strain evidence="3">J</strain>
    </source>
</reference>
<keyword evidence="1" id="KW-0812">Transmembrane</keyword>
<name>A0A974HC86_XENLA</name>
<dbReference type="Proteomes" id="UP000694892">
    <property type="component" value="Chromosome 7L"/>
</dbReference>
<accession>A0A974HC86</accession>
<dbReference type="EMBL" id="CM004478">
    <property type="protein sequence ID" value="OCT72619.1"/>
    <property type="molecule type" value="Genomic_DNA"/>
</dbReference>
<evidence type="ECO:0000313" key="2">
    <source>
        <dbReference type="EMBL" id="OCT72619.1"/>
    </source>
</evidence>